<dbReference type="EMBL" id="HBUF01184548">
    <property type="protein sequence ID" value="CAG6656302.1"/>
    <property type="molecule type" value="Transcribed_RNA"/>
</dbReference>
<accession>A0A8D8RV13</accession>
<dbReference type="SMART" id="SM00176">
    <property type="entry name" value="RAN"/>
    <property type="match status" value="1"/>
</dbReference>
<reference evidence="4" key="1">
    <citation type="submission" date="2021-05" db="EMBL/GenBank/DDBJ databases">
        <authorList>
            <person name="Alioto T."/>
            <person name="Alioto T."/>
            <person name="Gomez Garrido J."/>
        </authorList>
    </citation>
    <scope>NUCLEOTIDE SEQUENCE</scope>
</reference>
<dbReference type="InterPro" id="IPR003578">
    <property type="entry name" value="Small_GTPase_Rho"/>
</dbReference>
<dbReference type="GO" id="GO:0003924">
    <property type="term" value="F:GTPase activity"/>
    <property type="evidence" value="ECO:0007669"/>
    <property type="project" value="InterPro"/>
</dbReference>
<dbReference type="CDD" id="cd00157">
    <property type="entry name" value="Rho"/>
    <property type="match status" value="1"/>
</dbReference>
<dbReference type="SMART" id="SM00175">
    <property type="entry name" value="RAB"/>
    <property type="match status" value="1"/>
</dbReference>
<feature type="region of interest" description="Disordered" evidence="3">
    <location>
        <begin position="145"/>
        <end position="181"/>
    </location>
</feature>
<dbReference type="GO" id="GO:0022412">
    <property type="term" value="P:cellular process involved in reproduction in multicellular organism"/>
    <property type="evidence" value="ECO:0007669"/>
    <property type="project" value="UniProtKB-ARBA"/>
</dbReference>
<dbReference type="GO" id="GO:0007264">
    <property type="term" value="P:small GTPase-mediated signal transduction"/>
    <property type="evidence" value="ECO:0007669"/>
    <property type="project" value="InterPro"/>
</dbReference>
<dbReference type="EMBL" id="HBUF01009465">
    <property type="protein sequence ID" value="CAG6607916.1"/>
    <property type="molecule type" value="Transcribed_RNA"/>
</dbReference>
<keyword evidence="2" id="KW-0342">GTP-binding</keyword>
<dbReference type="GO" id="GO:0035099">
    <property type="term" value="P:hemocyte migration"/>
    <property type="evidence" value="ECO:0007669"/>
    <property type="project" value="UniProtKB-ARBA"/>
</dbReference>
<dbReference type="PROSITE" id="PS51421">
    <property type="entry name" value="RAS"/>
    <property type="match status" value="1"/>
</dbReference>
<dbReference type="GO" id="GO:0035006">
    <property type="term" value="P:melanization defense response"/>
    <property type="evidence" value="ECO:0007669"/>
    <property type="project" value="UniProtKB-ARBA"/>
</dbReference>
<evidence type="ECO:0000256" key="2">
    <source>
        <dbReference type="ARBA" id="ARBA00023134"/>
    </source>
</evidence>
<dbReference type="EMBL" id="HBUF01009464">
    <property type="protein sequence ID" value="CAG6607914.1"/>
    <property type="molecule type" value="Transcribed_RNA"/>
</dbReference>
<dbReference type="EMBL" id="HBUF01527082">
    <property type="protein sequence ID" value="CAG6750531.1"/>
    <property type="molecule type" value="Transcribed_RNA"/>
</dbReference>
<dbReference type="EMBL" id="HBUF01369405">
    <property type="protein sequence ID" value="CAG6725376.1"/>
    <property type="molecule type" value="Transcribed_RNA"/>
</dbReference>
<dbReference type="GO" id="GO:0003006">
    <property type="term" value="P:developmental process involved in reproduction"/>
    <property type="evidence" value="ECO:0007669"/>
    <property type="project" value="UniProtKB-ARBA"/>
</dbReference>
<dbReference type="PRINTS" id="PR00449">
    <property type="entry name" value="RASTRNSFRMNG"/>
</dbReference>
<dbReference type="PROSITE" id="PS51420">
    <property type="entry name" value="RHO"/>
    <property type="match status" value="1"/>
</dbReference>
<name>A0A8D8RV13_9HEMI</name>
<feature type="compositionally biased region" description="Basic residues" evidence="3">
    <location>
        <begin position="168"/>
        <end position="177"/>
    </location>
</feature>
<dbReference type="InterPro" id="IPR027417">
    <property type="entry name" value="P-loop_NTPase"/>
</dbReference>
<evidence type="ECO:0000313" key="4">
    <source>
        <dbReference type="EMBL" id="CAG6656302.1"/>
    </source>
</evidence>
<dbReference type="EMBL" id="HBUF01527083">
    <property type="protein sequence ID" value="CAG6750532.1"/>
    <property type="molecule type" value="Transcribed_RNA"/>
</dbReference>
<dbReference type="EMBL" id="HBUF01184545">
    <property type="protein sequence ID" value="CAG6656299.1"/>
    <property type="molecule type" value="Transcribed_RNA"/>
</dbReference>
<dbReference type="Gene3D" id="3.40.50.300">
    <property type="entry name" value="P-loop containing nucleotide triphosphate hydrolases"/>
    <property type="match status" value="1"/>
</dbReference>
<dbReference type="NCBIfam" id="TIGR00231">
    <property type="entry name" value="small_GTP"/>
    <property type="match status" value="1"/>
</dbReference>
<protein>
    <submittedName>
        <fullName evidence="4">Ras-related protein ced-10</fullName>
    </submittedName>
</protein>
<dbReference type="SUPFAM" id="SSF52540">
    <property type="entry name" value="P-loop containing nucleoside triphosphate hydrolases"/>
    <property type="match status" value="1"/>
</dbReference>
<dbReference type="GO" id="GO:0005525">
    <property type="term" value="F:GTP binding"/>
    <property type="evidence" value="ECO:0007669"/>
    <property type="project" value="UniProtKB-KW"/>
</dbReference>
<dbReference type="EMBL" id="HBUF01184547">
    <property type="protein sequence ID" value="CAG6656301.1"/>
    <property type="molecule type" value="Transcribed_RNA"/>
</dbReference>
<organism evidence="4">
    <name type="scientific">Cacopsylla melanoneura</name>
    <dbReference type="NCBI Taxonomy" id="428564"/>
    <lineage>
        <taxon>Eukaryota</taxon>
        <taxon>Metazoa</taxon>
        <taxon>Ecdysozoa</taxon>
        <taxon>Arthropoda</taxon>
        <taxon>Hexapoda</taxon>
        <taxon>Insecta</taxon>
        <taxon>Pterygota</taxon>
        <taxon>Neoptera</taxon>
        <taxon>Paraneoptera</taxon>
        <taxon>Hemiptera</taxon>
        <taxon>Sternorrhyncha</taxon>
        <taxon>Psylloidea</taxon>
        <taxon>Psyllidae</taxon>
        <taxon>Psyllinae</taxon>
        <taxon>Cacopsylla</taxon>
    </lineage>
</organism>
<dbReference type="EMBL" id="HBUF01184546">
    <property type="protein sequence ID" value="CAG6656300.1"/>
    <property type="molecule type" value="Transcribed_RNA"/>
</dbReference>
<keyword evidence="1" id="KW-0547">Nucleotide-binding</keyword>
<dbReference type="EMBL" id="HBUF01009462">
    <property type="protein sequence ID" value="CAG6607910.1"/>
    <property type="molecule type" value="Transcribed_RNA"/>
</dbReference>
<dbReference type="Pfam" id="PF00071">
    <property type="entry name" value="Ras"/>
    <property type="match status" value="1"/>
</dbReference>
<dbReference type="GO" id="GO:0001667">
    <property type="term" value="P:ameboidal-type cell migration"/>
    <property type="evidence" value="ECO:0007669"/>
    <property type="project" value="UniProtKB-ARBA"/>
</dbReference>
<evidence type="ECO:0000256" key="3">
    <source>
        <dbReference type="SAM" id="MobiDB-lite"/>
    </source>
</evidence>
<sequence>MSGGKKDLNGKGRTNKAHKITVVGDGMVGKTCLLMTYTTKAFPQEYIPTVFENYSGTITDGKDRVYTVTLWDTAGQEDYERLRPLSYPNTDCFLLCFSINSRASYENIFSKWYPELSHYCPRVPIILVGTKVDIRDESADDVLDHTKESPESHFENGKLSSSQSHLAQAKHSKHSKKRVDLVTTKQGKRMSKKIKAAKYMECSAKLNEGLDEVFLEAVQRSANEKTNRKKCCCVLM</sequence>
<evidence type="ECO:0000256" key="1">
    <source>
        <dbReference type="ARBA" id="ARBA00022741"/>
    </source>
</evidence>
<dbReference type="EMBL" id="HBUF01009463">
    <property type="protein sequence ID" value="CAG6607912.1"/>
    <property type="molecule type" value="Transcribed_RNA"/>
</dbReference>
<dbReference type="AlphaFoldDB" id="A0A8D8RV13"/>
<dbReference type="PROSITE" id="PS51419">
    <property type="entry name" value="RAB"/>
    <property type="match status" value="1"/>
</dbReference>
<feature type="compositionally biased region" description="Basic and acidic residues" evidence="3">
    <location>
        <begin position="145"/>
        <end position="156"/>
    </location>
</feature>
<dbReference type="InterPro" id="IPR001806">
    <property type="entry name" value="Small_GTPase"/>
</dbReference>
<dbReference type="EMBL" id="HBUF01527081">
    <property type="protein sequence ID" value="CAG6750530.1"/>
    <property type="molecule type" value="Transcribed_RNA"/>
</dbReference>
<proteinExistence type="predicted"/>
<dbReference type="PANTHER" id="PTHR24072">
    <property type="entry name" value="RHO FAMILY GTPASE"/>
    <property type="match status" value="1"/>
</dbReference>
<dbReference type="InterPro" id="IPR005225">
    <property type="entry name" value="Small_GTP-bd"/>
</dbReference>
<dbReference type="SMART" id="SM00173">
    <property type="entry name" value="RAS"/>
    <property type="match status" value="1"/>
</dbReference>
<dbReference type="SMART" id="SM00174">
    <property type="entry name" value="RHO"/>
    <property type="match status" value="1"/>
</dbReference>